<dbReference type="CDD" id="cd03801">
    <property type="entry name" value="GT4_PimA-like"/>
    <property type="match status" value="1"/>
</dbReference>
<evidence type="ECO:0000313" key="2">
    <source>
        <dbReference type="EMBL" id="NTS65876.1"/>
    </source>
</evidence>
<dbReference type="InterPro" id="IPR028098">
    <property type="entry name" value="Glyco_trans_4-like_N"/>
</dbReference>
<dbReference type="Pfam" id="PF13439">
    <property type="entry name" value="Glyco_transf_4"/>
    <property type="match status" value="1"/>
</dbReference>
<reference evidence="2 3" key="1">
    <citation type="submission" date="2020-06" db="EMBL/GenBank/DDBJ databases">
        <title>Sphingomonas hominis sp. nov., a member of the Sphingomonas, isolated from the hair of a 22-year-old girl.</title>
        <authorList>
            <person name="Zhang D.-F."/>
            <person name="Cui X.-W."/>
        </authorList>
    </citation>
    <scope>NUCLEOTIDE SEQUENCE [LARGE SCALE GENOMIC DNA]</scope>
    <source>
        <strain evidence="2 3">HHU CXW</strain>
    </source>
</reference>
<comment type="caution">
    <text evidence="2">The sequence shown here is derived from an EMBL/GenBank/DDBJ whole genome shotgun (WGS) entry which is preliminary data.</text>
</comment>
<dbReference type="RefSeq" id="WP_174194509.1">
    <property type="nucleotide sequence ID" value="NZ_JABULH010000005.1"/>
</dbReference>
<dbReference type="SUPFAM" id="SSF53756">
    <property type="entry name" value="UDP-Glycosyltransferase/glycogen phosphorylase"/>
    <property type="match status" value="1"/>
</dbReference>
<dbReference type="Pfam" id="PF13692">
    <property type="entry name" value="Glyco_trans_1_4"/>
    <property type="match status" value="1"/>
</dbReference>
<feature type="domain" description="Glycosyltransferase subfamily 4-like N-terminal" evidence="1">
    <location>
        <begin position="30"/>
        <end position="158"/>
    </location>
</feature>
<protein>
    <submittedName>
        <fullName evidence="2">Glycosyltransferase family 4 protein</fullName>
    </submittedName>
</protein>
<evidence type="ECO:0000259" key="1">
    <source>
        <dbReference type="Pfam" id="PF13439"/>
    </source>
</evidence>
<name>A0ABX2JMC2_9SPHN</name>
<dbReference type="Gene3D" id="3.40.50.2000">
    <property type="entry name" value="Glycogen Phosphorylase B"/>
    <property type="match status" value="2"/>
</dbReference>
<proteinExistence type="predicted"/>
<evidence type="ECO:0000313" key="3">
    <source>
        <dbReference type="Proteomes" id="UP000621447"/>
    </source>
</evidence>
<gene>
    <name evidence="2" type="ORF">HRV97_11970</name>
</gene>
<accession>A0ABX2JMC2</accession>
<organism evidence="2 3">
    <name type="scientific">Sphingomonas hominis</name>
    <dbReference type="NCBI Taxonomy" id="2741495"/>
    <lineage>
        <taxon>Bacteria</taxon>
        <taxon>Pseudomonadati</taxon>
        <taxon>Pseudomonadota</taxon>
        <taxon>Alphaproteobacteria</taxon>
        <taxon>Sphingomonadales</taxon>
        <taxon>Sphingomonadaceae</taxon>
        <taxon>Sphingomonas</taxon>
    </lineage>
</organism>
<dbReference type="PANTHER" id="PTHR46401:SF8">
    <property type="entry name" value="BLL6006 PROTEIN"/>
    <property type="match status" value="1"/>
</dbReference>
<dbReference type="EMBL" id="JABULH010000005">
    <property type="protein sequence ID" value="NTS65876.1"/>
    <property type="molecule type" value="Genomic_DNA"/>
</dbReference>
<dbReference type="PANTHER" id="PTHR46401">
    <property type="entry name" value="GLYCOSYLTRANSFERASE WBBK-RELATED"/>
    <property type="match status" value="1"/>
</dbReference>
<dbReference type="Proteomes" id="UP000621447">
    <property type="component" value="Unassembled WGS sequence"/>
</dbReference>
<sequence>MRPPRPPGTAPLRIASFGFRHLPPRAGCAGADKFVFELLPRLAARGHEVVAYNRIAFTEPALPPDSYRGVKRRTIRTFHTSGLEALWHAARVTFDIIRHNRADVVHIQNGGNSPFGAILRLFGKRTVLTEDGKEWERGKWSPLARTYLRAMTWLSARVHSEVVFDNVFARAEVEAQAGRQFALIHYGAEVDYQPDADAETAVLARFGLVSGDYFLFVGRFIPDKGLHHLVAAFERLETNKKLVLVGGAPAGSDYAAAIRATADPRLVLPGFLYGAETHALMRHCVAYVQPSDLEGLSPVILEAAFLGTPVICSDIAMNRYVLGEHGIYFAAGEANDLHDRLAAALAAPDALRARAAAQQRHVADTYSWERVTDEYVSVFEAKGRER</sequence>
<keyword evidence="3" id="KW-1185">Reference proteome</keyword>